<gene>
    <name evidence="2" type="primary">BnaC09g18150D</name>
    <name evidence="2" type="ORF">GSBRNA2T00041843001</name>
</gene>
<name>A0A078GVD1_BRANA</name>
<accession>A0A078GVD1</accession>
<dbReference type="SUPFAM" id="SSF52047">
    <property type="entry name" value="RNI-like"/>
    <property type="match status" value="1"/>
</dbReference>
<sequence length="251" mass="29021">MRFGIIEEMFPMYFNQRVAGFFVNSYTLIPKTPLRPALYPRDGNFYDLNTMDFLPYGEALLTFMDRYLEFNCGLCLQTFKMKYCRHKELENESSVRPSLDIMPGCIYLSKTLVSLKLVRVGLKNLNYAVSLPCLKIMHLEGNYIIGDGRLVMENLISGSPVLENVTLRRSSSWTNVPQCLSSTLEYVMIDVDIMMSEDGIKLANYFLENSAVLKKLTLSYKYFCKAKREPERYKKLLTSTKLSPRCKILVH</sequence>
<evidence type="ECO:0000313" key="3">
    <source>
        <dbReference type="Proteomes" id="UP000028999"/>
    </source>
</evidence>
<dbReference type="PANTHER" id="PTHR31900">
    <property type="entry name" value="F-BOX/RNI SUPERFAMILY PROTEIN-RELATED"/>
    <property type="match status" value="1"/>
</dbReference>
<dbReference type="PaxDb" id="3708-A0A078GVD1"/>
<dbReference type="Pfam" id="PF08387">
    <property type="entry name" value="FBD"/>
    <property type="match status" value="1"/>
</dbReference>
<dbReference type="OMA" id="VDIMMSE"/>
<reference evidence="2 3" key="1">
    <citation type="journal article" date="2014" name="Science">
        <title>Plant genetics. Early allopolyploid evolution in the post-Neolithic Brassica napus oilseed genome.</title>
        <authorList>
            <person name="Chalhoub B."/>
            <person name="Denoeud F."/>
            <person name="Liu S."/>
            <person name="Parkin I.A."/>
            <person name="Tang H."/>
            <person name="Wang X."/>
            <person name="Chiquet J."/>
            <person name="Belcram H."/>
            <person name="Tong C."/>
            <person name="Samans B."/>
            <person name="Correa M."/>
            <person name="Da Silva C."/>
            <person name="Just J."/>
            <person name="Falentin C."/>
            <person name="Koh C.S."/>
            <person name="Le Clainche I."/>
            <person name="Bernard M."/>
            <person name="Bento P."/>
            <person name="Noel B."/>
            <person name="Labadie K."/>
            <person name="Alberti A."/>
            <person name="Charles M."/>
            <person name="Arnaud D."/>
            <person name="Guo H."/>
            <person name="Daviaud C."/>
            <person name="Alamery S."/>
            <person name="Jabbari K."/>
            <person name="Zhao M."/>
            <person name="Edger P.P."/>
            <person name="Chelaifa H."/>
            <person name="Tack D."/>
            <person name="Lassalle G."/>
            <person name="Mestiri I."/>
            <person name="Schnel N."/>
            <person name="Le Paslier M.C."/>
            <person name="Fan G."/>
            <person name="Renault V."/>
            <person name="Bayer P.E."/>
            <person name="Golicz A.A."/>
            <person name="Manoli S."/>
            <person name="Lee T.H."/>
            <person name="Thi V.H."/>
            <person name="Chalabi S."/>
            <person name="Hu Q."/>
            <person name="Fan C."/>
            <person name="Tollenaere R."/>
            <person name="Lu Y."/>
            <person name="Battail C."/>
            <person name="Shen J."/>
            <person name="Sidebottom C.H."/>
            <person name="Wang X."/>
            <person name="Canaguier A."/>
            <person name="Chauveau A."/>
            <person name="Berard A."/>
            <person name="Deniot G."/>
            <person name="Guan M."/>
            <person name="Liu Z."/>
            <person name="Sun F."/>
            <person name="Lim Y.P."/>
            <person name="Lyons E."/>
            <person name="Town C.D."/>
            <person name="Bancroft I."/>
            <person name="Wang X."/>
            <person name="Meng J."/>
            <person name="Ma J."/>
            <person name="Pires J.C."/>
            <person name="King G.J."/>
            <person name="Brunel D."/>
            <person name="Delourme R."/>
            <person name="Renard M."/>
            <person name="Aury J.M."/>
            <person name="Adams K.L."/>
            <person name="Batley J."/>
            <person name="Snowdon R.J."/>
            <person name="Tost J."/>
            <person name="Edwards D."/>
            <person name="Zhou Y."/>
            <person name="Hua W."/>
            <person name="Sharpe A.G."/>
            <person name="Paterson A.H."/>
            <person name="Guan C."/>
            <person name="Wincker P."/>
        </authorList>
    </citation>
    <scope>NUCLEOTIDE SEQUENCE [LARGE SCALE GENOMIC DNA]</scope>
    <source>
        <strain evidence="3">cv. Darmor-bzh</strain>
    </source>
</reference>
<evidence type="ECO:0000259" key="1">
    <source>
        <dbReference type="SMART" id="SM00579"/>
    </source>
</evidence>
<dbReference type="EMBL" id="LK032230">
    <property type="protein sequence ID" value="CDY29089.1"/>
    <property type="molecule type" value="Genomic_DNA"/>
</dbReference>
<dbReference type="AlphaFoldDB" id="A0A078GVD1"/>
<dbReference type="InterPro" id="IPR050232">
    <property type="entry name" value="FBL13/AtMIF1-like"/>
</dbReference>
<dbReference type="Gramene" id="CDY29089">
    <property type="protein sequence ID" value="CDY29089"/>
    <property type="gene ID" value="GSBRNA2T00041843001"/>
</dbReference>
<dbReference type="SMART" id="SM00579">
    <property type="entry name" value="FBD"/>
    <property type="match status" value="1"/>
</dbReference>
<dbReference type="InterPro" id="IPR006566">
    <property type="entry name" value="FBD"/>
</dbReference>
<keyword evidence="3" id="KW-1185">Reference proteome</keyword>
<proteinExistence type="predicted"/>
<evidence type="ECO:0000313" key="2">
    <source>
        <dbReference type="EMBL" id="CDY29089.1"/>
    </source>
</evidence>
<dbReference type="PANTHER" id="PTHR31900:SF33">
    <property type="entry name" value="PROTEIN WITH RNI-LIKE_FBD-LIKE DOMAIN"/>
    <property type="match status" value="1"/>
</dbReference>
<dbReference type="Proteomes" id="UP000028999">
    <property type="component" value="Unassembled WGS sequence"/>
</dbReference>
<organism evidence="2 3">
    <name type="scientific">Brassica napus</name>
    <name type="common">Rape</name>
    <dbReference type="NCBI Taxonomy" id="3708"/>
    <lineage>
        <taxon>Eukaryota</taxon>
        <taxon>Viridiplantae</taxon>
        <taxon>Streptophyta</taxon>
        <taxon>Embryophyta</taxon>
        <taxon>Tracheophyta</taxon>
        <taxon>Spermatophyta</taxon>
        <taxon>Magnoliopsida</taxon>
        <taxon>eudicotyledons</taxon>
        <taxon>Gunneridae</taxon>
        <taxon>Pentapetalae</taxon>
        <taxon>rosids</taxon>
        <taxon>malvids</taxon>
        <taxon>Brassicales</taxon>
        <taxon>Brassicaceae</taxon>
        <taxon>Brassiceae</taxon>
        <taxon>Brassica</taxon>
    </lineage>
</organism>
<protein>
    <submittedName>
        <fullName evidence="2">BnaC09g18150D protein</fullName>
    </submittedName>
</protein>
<feature type="domain" description="FBD" evidence="1">
    <location>
        <begin position="178"/>
        <end position="251"/>
    </location>
</feature>